<dbReference type="GO" id="GO:0005737">
    <property type="term" value="C:cytoplasm"/>
    <property type="evidence" value="ECO:0007669"/>
    <property type="project" value="TreeGrafter"/>
</dbReference>
<dbReference type="Gene3D" id="3.30.470.20">
    <property type="entry name" value="ATP-grasp fold, B domain"/>
    <property type="match status" value="1"/>
</dbReference>
<sequence length="864" mass="99304">MITSLEEFIQAHGVLLASAGVPSSLHAQLFQKLSSQVFDSGDFFQIEVCENGKQRKLLASTHLSKQSHIFLIDHAWSFRLPDARAQLREHPRLMERLGAMMCISDSAEERECVSDEKLTVEDAIIAAEAEAKELGHELYWLELDESEIDDEKLKSLDLPGRFPNLIGLSLWGNKLNSEVTVRQLLESLHNLKALWINENPVTVKGFVIMVIVMFHYCYRGAALKEAILLSAPHLELYNSQLTDRYGKWAIAFCAGIPWAKISSIEGNLNDVESVDLSDRGIDCLNPKIFNPIEIPFLSVLNLKGNPLNGQTKSNVLETLKSFPNLQSLEVTIPGPLGTTLIEIAELLPNLLMLNGVDAAKVMEHGENFIVGNLEQRFPEFSPNDSTEERILHAMWAYMMTYRLCDEEKLDETPIWYIMDELGSALRHSDNPNFRVSPFMYMPDGSLQSAISYSLLWPVKDADKGDECTRDFLFGFGEDKQRSARLTAWFHTPMDYFEKIYRESRRRLENTHTNISSYNAPATERIMKVPDRVLTVYTDLPQVLETLKRSEFTFCDDPVAADILWISTQIDDDLTRALGLRDDQFINQFPYEACIVMKHHLAKTIQQAHGAPYWFQTTYDMETEMSAFIGDYYVRKKEGKDNLWIMKPWNMARTIDTSITDYLPALIRLAETGPKICQKYVEHPALFEGKKFDLRYVVLLRSLDPFELFLSDVFWTRISNNKYTLDRESLSEYETHFTVMNYGRKLVHVNTHDFIPAFEKEHSVDWRNIHEKVRHMLRAVFEGAFELHPEMHSSRARAIYGVDVLLTDTYEPRLLEITYCPDCTRACKYDVINVLGNGNMIKATEFFDDVFGCLFLNSERNVSRL</sequence>
<evidence type="ECO:0000313" key="2">
    <source>
        <dbReference type="EMBL" id="KAH7297147.1"/>
    </source>
</evidence>
<keyword evidence="3" id="KW-1185">Reference proteome</keyword>
<dbReference type="OMA" id="QKGDECT"/>
<dbReference type="PROSITE" id="PS51221">
    <property type="entry name" value="TTL"/>
    <property type="match status" value="1"/>
</dbReference>
<dbReference type="OrthoDB" id="202825at2759"/>
<dbReference type="AlphaFoldDB" id="A0A8T2RN94"/>
<feature type="domain" description="Tubulin--tyrosine ligase-like protein 12 SET-like" evidence="1">
    <location>
        <begin position="64"/>
        <end position="107"/>
    </location>
</feature>
<protein>
    <recommendedName>
        <fullName evidence="1">Tubulin--tyrosine ligase-like protein 12 SET-like domain-containing protein</fullName>
    </recommendedName>
</protein>
<dbReference type="Proteomes" id="UP000825935">
    <property type="component" value="Chromosome 26"/>
</dbReference>
<dbReference type="SUPFAM" id="SSF52047">
    <property type="entry name" value="RNI-like"/>
    <property type="match status" value="1"/>
</dbReference>
<evidence type="ECO:0000259" key="1">
    <source>
        <dbReference type="Pfam" id="PF25556"/>
    </source>
</evidence>
<accession>A0A8T2RN94</accession>
<organism evidence="2 3">
    <name type="scientific">Ceratopteris richardii</name>
    <name type="common">Triangle waterfern</name>
    <dbReference type="NCBI Taxonomy" id="49495"/>
    <lineage>
        <taxon>Eukaryota</taxon>
        <taxon>Viridiplantae</taxon>
        <taxon>Streptophyta</taxon>
        <taxon>Embryophyta</taxon>
        <taxon>Tracheophyta</taxon>
        <taxon>Polypodiopsida</taxon>
        <taxon>Polypodiidae</taxon>
        <taxon>Polypodiales</taxon>
        <taxon>Pteridineae</taxon>
        <taxon>Pteridaceae</taxon>
        <taxon>Parkerioideae</taxon>
        <taxon>Ceratopteris</taxon>
    </lineage>
</organism>
<feature type="domain" description="Tubulin--tyrosine ligase-like protein 12 SET-like" evidence="1">
    <location>
        <begin position="381"/>
        <end position="490"/>
    </location>
</feature>
<dbReference type="InterPro" id="IPR032675">
    <property type="entry name" value="LRR_dom_sf"/>
</dbReference>
<name>A0A8T2RN94_CERRI</name>
<dbReference type="Pfam" id="PF25556">
    <property type="entry name" value="SET_TTL"/>
    <property type="match status" value="2"/>
</dbReference>
<proteinExistence type="predicted"/>
<dbReference type="EMBL" id="CM035431">
    <property type="protein sequence ID" value="KAH7297147.1"/>
    <property type="molecule type" value="Genomic_DNA"/>
</dbReference>
<gene>
    <name evidence="2" type="ORF">KP509_26G055800</name>
</gene>
<evidence type="ECO:0000313" key="3">
    <source>
        <dbReference type="Proteomes" id="UP000825935"/>
    </source>
</evidence>
<dbReference type="PANTHER" id="PTHR46088:SF1">
    <property type="entry name" value="TUBULIN--TYROSINE LIGASE-LIKE PROTEIN 12"/>
    <property type="match status" value="1"/>
</dbReference>
<dbReference type="InterPro" id="IPR027749">
    <property type="entry name" value="TTLL12"/>
</dbReference>
<dbReference type="Pfam" id="PF03133">
    <property type="entry name" value="TTL"/>
    <property type="match status" value="1"/>
</dbReference>
<dbReference type="PANTHER" id="PTHR46088">
    <property type="entry name" value="TUBULIN--TYROSINE LIGASE-LIKE PROTEIN 12"/>
    <property type="match status" value="1"/>
</dbReference>
<comment type="caution">
    <text evidence="2">The sequence shown here is derived from an EMBL/GenBank/DDBJ whole genome shotgun (WGS) entry which is preliminary data.</text>
</comment>
<dbReference type="InterPro" id="IPR057954">
    <property type="entry name" value="SET_TTL12"/>
</dbReference>
<dbReference type="Gene3D" id="3.80.10.10">
    <property type="entry name" value="Ribonuclease Inhibitor"/>
    <property type="match status" value="1"/>
</dbReference>
<dbReference type="InterPro" id="IPR004344">
    <property type="entry name" value="TTL/TTLL_fam"/>
</dbReference>
<reference evidence="2" key="1">
    <citation type="submission" date="2021-08" db="EMBL/GenBank/DDBJ databases">
        <title>WGS assembly of Ceratopteris richardii.</title>
        <authorList>
            <person name="Marchant D.B."/>
            <person name="Chen G."/>
            <person name="Jenkins J."/>
            <person name="Shu S."/>
            <person name="Leebens-Mack J."/>
            <person name="Grimwood J."/>
            <person name="Schmutz J."/>
            <person name="Soltis P."/>
            <person name="Soltis D."/>
            <person name="Chen Z.-H."/>
        </authorList>
    </citation>
    <scope>NUCLEOTIDE SEQUENCE</scope>
    <source>
        <strain evidence="2">Whitten #5841</strain>
        <tissue evidence="2">Leaf</tissue>
    </source>
</reference>